<dbReference type="GO" id="GO:0020037">
    <property type="term" value="F:heme binding"/>
    <property type="evidence" value="ECO:0007669"/>
    <property type="project" value="InterPro"/>
</dbReference>
<dbReference type="PROSITE" id="PS50873">
    <property type="entry name" value="PEROXIDASE_4"/>
    <property type="match status" value="1"/>
</dbReference>
<dbReference type="GO" id="GO:0006979">
    <property type="term" value="P:response to oxidative stress"/>
    <property type="evidence" value="ECO:0007669"/>
    <property type="project" value="InterPro"/>
</dbReference>
<dbReference type="PANTHER" id="PTHR31517">
    <property type="match status" value="1"/>
</dbReference>
<evidence type="ECO:0000313" key="13">
    <source>
        <dbReference type="Proteomes" id="UP001054252"/>
    </source>
</evidence>
<comment type="catalytic activity">
    <reaction evidence="1">
        <text>2 a phenolic donor + H2O2 = 2 a phenolic radical donor + 2 H2O</text>
        <dbReference type="Rhea" id="RHEA:56136"/>
        <dbReference type="ChEBI" id="CHEBI:15377"/>
        <dbReference type="ChEBI" id="CHEBI:16240"/>
        <dbReference type="ChEBI" id="CHEBI:139520"/>
        <dbReference type="ChEBI" id="CHEBI:139521"/>
        <dbReference type="EC" id="1.11.1.7"/>
    </reaction>
</comment>
<dbReference type="EC" id="1.11.1.7" evidence="3"/>
<evidence type="ECO:0000259" key="11">
    <source>
        <dbReference type="PROSITE" id="PS50873"/>
    </source>
</evidence>
<keyword evidence="7" id="KW-0560">Oxidoreductase</keyword>
<keyword evidence="8" id="KW-0408">Iron</keyword>
<evidence type="ECO:0000256" key="3">
    <source>
        <dbReference type="ARBA" id="ARBA00012313"/>
    </source>
</evidence>
<evidence type="ECO:0000256" key="5">
    <source>
        <dbReference type="ARBA" id="ARBA00022617"/>
    </source>
</evidence>
<dbReference type="PANTHER" id="PTHR31517:SF51">
    <property type="entry name" value="PEROXIDASE 55"/>
    <property type="match status" value="1"/>
</dbReference>
<evidence type="ECO:0000256" key="1">
    <source>
        <dbReference type="ARBA" id="ARBA00000189"/>
    </source>
</evidence>
<comment type="cofactor">
    <cofactor evidence="9">
        <name>Ca(2+)</name>
        <dbReference type="ChEBI" id="CHEBI:29108"/>
    </cofactor>
    <text evidence="9">Binds 2 calcium ions per subunit.</text>
</comment>
<dbReference type="InterPro" id="IPR002016">
    <property type="entry name" value="Haem_peroxidase"/>
</dbReference>
<dbReference type="AlphaFoldDB" id="A0AAV5IMG8"/>
<comment type="similarity">
    <text evidence="10">Belongs to the peroxidase family.</text>
</comment>
<keyword evidence="5" id="KW-0349">Heme</keyword>
<dbReference type="Pfam" id="PF00141">
    <property type="entry name" value="peroxidase"/>
    <property type="match status" value="1"/>
</dbReference>
<dbReference type="InterPro" id="IPR010255">
    <property type="entry name" value="Haem_peroxidase_sf"/>
</dbReference>
<reference evidence="12 13" key="1">
    <citation type="journal article" date="2021" name="Commun. Biol.">
        <title>The genome of Shorea leprosula (Dipterocarpaceae) highlights the ecological relevance of drought in aseasonal tropical rainforests.</title>
        <authorList>
            <person name="Ng K.K.S."/>
            <person name="Kobayashi M.J."/>
            <person name="Fawcett J.A."/>
            <person name="Hatakeyama M."/>
            <person name="Paape T."/>
            <person name="Ng C.H."/>
            <person name="Ang C.C."/>
            <person name="Tnah L.H."/>
            <person name="Lee C.T."/>
            <person name="Nishiyama T."/>
            <person name="Sese J."/>
            <person name="O'Brien M.J."/>
            <person name="Copetti D."/>
            <person name="Mohd Noor M.I."/>
            <person name="Ong R.C."/>
            <person name="Putra M."/>
            <person name="Sireger I.Z."/>
            <person name="Indrioko S."/>
            <person name="Kosugi Y."/>
            <person name="Izuno A."/>
            <person name="Isagi Y."/>
            <person name="Lee S.L."/>
            <person name="Shimizu K.K."/>
        </authorList>
    </citation>
    <scope>NUCLEOTIDE SEQUENCE [LARGE SCALE GENOMIC DNA]</scope>
    <source>
        <strain evidence="12">214</strain>
    </source>
</reference>
<keyword evidence="4" id="KW-0575">Peroxidase</keyword>
<dbReference type="PRINTS" id="PR00461">
    <property type="entry name" value="PLPEROXIDASE"/>
</dbReference>
<protein>
    <recommendedName>
        <fullName evidence="3">peroxidase</fullName>
        <ecNumber evidence="3">1.11.1.7</ecNumber>
    </recommendedName>
</protein>
<evidence type="ECO:0000256" key="7">
    <source>
        <dbReference type="ARBA" id="ARBA00023002"/>
    </source>
</evidence>
<evidence type="ECO:0000256" key="6">
    <source>
        <dbReference type="ARBA" id="ARBA00022723"/>
    </source>
</evidence>
<keyword evidence="13" id="KW-1185">Reference proteome</keyword>
<dbReference type="GO" id="GO:0046872">
    <property type="term" value="F:metal ion binding"/>
    <property type="evidence" value="ECO:0007669"/>
    <property type="project" value="UniProtKB-KW"/>
</dbReference>
<evidence type="ECO:0000256" key="10">
    <source>
        <dbReference type="RuleBase" id="RU004241"/>
    </source>
</evidence>
<gene>
    <name evidence="12" type="ORF">SLEP1_g15474</name>
</gene>
<dbReference type="SUPFAM" id="SSF48113">
    <property type="entry name" value="Heme-dependent peroxidases"/>
    <property type="match status" value="1"/>
</dbReference>
<dbReference type="InterPro" id="IPR000823">
    <property type="entry name" value="Peroxidase_pln"/>
</dbReference>
<feature type="domain" description="Plant heme peroxidase family profile" evidence="11">
    <location>
        <begin position="1"/>
        <end position="106"/>
    </location>
</feature>
<comment type="caution">
    <text evidence="12">The sequence shown here is derived from an EMBL/GenBank/DDBJ whole genome shotgun (WGS) entry which is preliminary data.</text>
</comment>
<feature type="binding site" evidence="9">
    <location>
        <position position="58"/>
    </location>
    <ligand>
        <name>Ca(2+)</name>
        <dbReference type="ChEBI" id="CHEBI:29108"/>
        <label>2</label>
    </ligand>
</feature>
<dbReference type="EMBL" id="BPVZ01000020">
    <property type="protein sequence ID" value="GKV03111.1"/>
    <property type="molecule type" value="Genomic_DNA"/>
</dbReference>
<dbReference type="Proteomes" id="UP001054252">
    <property type="component" value="Unassembled WGS sequence"/>
</dbReference>
<evidence type="ECO:0000313" key="12">
    <source>
        <dbReference type="EMBL" id="GKV03111.1"/>
    </source>
</evidence>
<dbReference type="Gene3D" id="1.10.420.10">
    <property type="entry name" value="Peroxidase, domain 2"/>
    <property type="match status" value="1"/>
</dbReference>
<evidence type="ECO:0000256" key="2">
    <source>
        <dbReference type="ARBA" id="ARBA00001970"/>
    </source>
</evidence>
<keyword evidence="6 9" id="KW-0479">Metal-binding</keyword>
<evidence type="ECO:0000256" key="9">
    <source>
        <dbReference type="PIRSR" id="PIRSR600823-3"/>
    </source>
</evidence>
<evidence type="ECO:0000256" key="8">
    <source>
        <dbReference type="ARBA" id="ARBA00023004"/>
    </source>
</evidence>
<comment type="cofactor">
    <cofactor evidence="2">
        <name>heme b</name>
        <dbReference type="ChEBI" id="CHEBI:60344"/>
    </cofactor>
</comment>
<proteinExistence type="inferred from homology"/>
<accession>A0AAV5IMG8</accession>
<feature type="binding site" evidence="9">
    <location>
        <position position="50"/>
    </location>
    <ligand>
        <name>Ca(2+)</name>
        <dbReference type="ChEBI" id="CHEBI:29108"/>
        <label>2</label>
    </ligand>
</feature>
<evidence type="ECO:0000256" key="4">
    <source>
        <dbReference type="ARBA" id="ARBA00022559"/>
    </source>
</evidence>
<name>A0AAV5IMG8_9ROSI</name>
<dbReference type="GO" id="GO:0140825">
    <property type="term" value="F:lactoperoxidase activity"/>
    <property type="evidence" value="ECO:0007669"/>
    <property type="project" value="UniProtKB-EC"/>
</dbReference>
<organism evidence="12 13">
    <name type="scientific">Rubroshorea leprosula</name>
    <dbReference type="NCBI Taxonomy" id="152421"/>
    <lineage>
        <taxon>Eukaryota</taxon>
        <taxon>Viridiplantae</taxon>
        <taxon>Streptophyta</taxon>
        <taxon>Embryophyta</taxon>
        <taxon>Tracheophyta</taxon>
        <taxon>Spermatophyta</taxon>
        <taxon>Magnoliopsida</taxon>
        <taxon>eudicotyledons</taxon>
        <taxon>Gunneridae</taxon>
        <taxon>Pentapetalae</taxon>
        <taxon>rosids</taxon>
        <taxon>malvids</taxon>
        <taxon>Malvales</taxon>
        <taxon>Dipterocarpaceae</taxon>
        <taxon>Rubroshorea</taxon>
    </lineage>
</organism>
<keyword evidence="9" id="KW-0106">Calcium</keyword>
<sequence>MRSYHRIGSLQEDSKRKLKLIDTTLDSNYADHLMKKCPADASKSTTVDNDPKSSSVFDNRYYINLLSHEGLFQSDSVLLKDVRRRKQVEAFANDQTVSPRVGANRF</sequence>